<dbReference type="Proteomes" id="UP001212189">
    <property type="component" value="Chromosome"/>
</dbReference>
<dbReference type="SUPFAM" id="SSF54211">
    <property type="entry name" value="Ribosomal protein S5 domain 2-like"/>
    <property type="match status" value="1"/>
</dbReference>
<organism evidence="6 7">
    <name type="scientific">Denitrificimonas caeni</name>
    <dbReference type="NCBI Taxonomy" id="521720"/>
    <lineage>
        <taxon>Bacteria</taxon>
        <taxon>Pseudomonadati</taxon>
        <taxon>Pseudomonadota</taxon>
        <taxon>Gammaproteobacteria</taxon>
        <taxon>Pseudomonadales</taxon>
        <taxon>Pseudomonadaceae</taxon>
        <taxon>Denitrificimonas</taxon>
    </lineage>
</organism>
<dbReference type="InterPro" id="IPR014721">
    <property type="entry name" value="Ribsml_uS5_D2-typ_fold_subgr"/>
</dbReference>
<name>A0AAE9VTH2_9GAMM</name>
<dbReference type="EMBL" id="CP114976">
    <property type="protein sequence ID" value="WBE25559.1"/>
    <property type="molecule type" value="Genomic_DNA"/>
</dbReference>
<dbReference type="NCBIfam" id="NF007365">
    <property type="entry name" value="PRK09862.1"/>
    <property type="match status" value="1"/>
</dbReference>
<dbReference type="Pfam" id="PF13541">
    <property type="entry name" value="ChlI"/>
    <property type="match status" value="1"/>
</dbReference>
<gene>
    <name evidence="6" type="ORF">O6P33_01560</name>
</gene>
<dbReference type="InterPro" id="IPR020568">
    <property type="entry name" value="Ribosomal_Su5_D2-typ_SF"/>
</dbReference>
<dbReference type="CDD" id="cd00009">
    <property type="entry name" value="AAA"/>
    <property type="match status" value="1"/>
</dbReference>
<comment type="similarity">
    <text evidence="1">Belongs to the Mg-chelatase subunits D/I family. ComM subfamily.</text>
</comment>
<proteinExistence type="inferred from homology"/>
<keyword evidence="3" id="KW-0067">ATP-binding</keyword>
<evidence type="ECO:0000313" key="7">
    <source>
        <dbReference type="Proteomes" id="UP001212189"/>
    </source>
</evidence>
<dbReference type="Gene3D" id="3.40.50.300">
    <property type="entry name" value="P-loop containing nucleotide triphosphate hydrolases"/>
    <property type="match status" value="1"/>
</dbReference>
<dbReference type="PRINTS" id="PR01657">
    <property type="entry name" value="MCMFAMILY"/>
</dbReference>
<evidence type="ECO:0000256" key="2">
    <source>
        <dbReference type="ARBA" id="ARBA00022741"/>
    </source>
</evidence>
<dbReference type="NCBIfam" id="TIGR00368">
    <property type="entry name" value="YifB family Mg chelatase-like AAA ATPase"/>
    <property type="match status" value="1"/>
</dbReference>
<dbReference type="SUPFAM" id="SSF52540">
    <property type="entry name" value="P-loop containing nucleoside triphosphate hydrolases"/>
    <property type="match status" value="1"/>
</dbReference>
<dbReference type="InterPro" id="IPR003593">
    <property type="entry name" value="AAA+_ATPase"/>
</dbReference>
<dbReference type="GO" id="GO:0005524">
    <property type="term" value="F:ATP binding"/>
    <property type="evidence" value="ECO:0007669"/>
    <property type="project" value="UniProtKB-KW"/>
</dbReference>
<dbReference type="PROSITE" id="PS50051">
    <property type="entry name" value="MCM_2"/>
    <property type="match status" value="1"/>
</dbReference>
<dbReference type="InterPro" id="IPR001208">
    <property type="entry name" value="MCM_dom"/>
</dbReference>
<dbReference type="PANTHER" id="PTHR32039:SF7">
    <property type="entry name" value="COMPETENCE PROTEIN COMM"/>
    <property type="match status" value="1"/>
</dbReference>
<evidence type="ECO:0000256" key="1">
    <source>
        <dbReference type="ARBA" id="ARBA00006354"/>
    </source>
</evidence>
<dbReference type="PANTHER" id="PTHR32039">
    <property type="entry name" value="MAGNESIUM-CHELATASE SUBUNIT CHLI"/>
    <property type="match status" value="1"/>
</dbReference>
<evidence type="ECO:0000256" key="3">
    <source>
        <dbReference type="ARBA" id="ARBA00022840"/>
    </source>
</evidence>
<evidence type="ECO:0000259" key="5">
    <source>
        <dbReference type="PROSITE" id="PS50051"/>
    </source>
</evidence>
<dbReference type="Pfam" id="PF01078">
    <property type="entry name" value="Mg_chelatase"/>
    <property type="match status" value="1"/>
</dbReference>
<keyword evidence="7" id="KW-1185">Reference proteome</keyword>
<keyword evidence="2" id="KW-0547">Nucleotide-binding</keyword>
<dbReference type="InterPro" id="IPR000523">
    <property type="entry name" value="Mg_chelatse_chII-like_cat_dom"/>
</dbReference>
<dbReference type="InterPro" id="IPR045006">
    <property type="entry name" value="CHLI-like"/>
</dbReference>
<dbReference type="InterPro" id="IPR025158">
    <property type="entry name" value="Mg_chelat-rel_C"/>
</dbReference>
<dbReference type="InterPro" id="IPR004482">
    <property type="entry name" value="Mg_chelat-rel"/>
</dbReference>
<protein>
    <submittedName>
        <fullName evidence="6">YifB family Mg chelatase-like AAA ATPase</fullName>
    </submittedName>
</protein>
<dbReference type="GO" id="GO:0003677">
    <property type="term" value="F:DNA binding"/>
    <property type="evidence" value="ECO:0007669"/>
    <property type="project" value="InterPro"/>
</dbReference>
<evidence type="ECO:0000256" key="4">
    <source>
        <dbReference type="SAM" id="MobiDB-lite"/>
    </source>
</evidence>
<feature type="region of interest" description="Disordered" evidence="4">
    <location>
        <begin position="263"/>
        <end position="285"/>
    </location>
</feature>
<reference evidence="6 7" key="1">
    <citation type="submission" date="2022-12" db="EMBL/GenBank/DDBJ databases">
        <title>Coexistence and Characterization of a Novel Tigecycline Resistance gene tet(X) variant and blaNDM-1 in a Pseudomonas caeni Isolate of Chicken Origin.</title>
        <authorList>
            <person name="Lu X."/>
            <person name="Zhang L."/>
            <person name="Li R."/>
            <person name="Wang Z."/>
        </authorList>
    </citation>
    <scope>NUCLEOTIDE SEQUENCE [LARGE SCALE GENOMIC DNA]</scope>
    <source>
        <strain evidence="6 7">CE14</strain>
    </source>
</reference>
<accession>A0AAE9VTH2</accession>
<dbReference type="Pfam" id="PF13335">
    <property type="entry name" value="Mg_chelatase_C"/>
    <property type="match status" value="1"/>
</dbReference>
<dbReference type="Gene3D" id="3.30.230.10">
    <property type="match status" value="1"/>
</dbReference>
<sequence>MSLAIMHSRAQIGVEAPAVSVEIHLTNGLPSLTIVGLPETAVRESKDRVRSAILNSALEFPRKRITLNLAPADLPKEGGRFDLAIALGLLAASAQLPGGCLDDFECLGELALSGHVRPVRGVLPAALAARDAGRALVVALANAEEACLASGLKVYAIDHLLELVAHFNQQNTLKPYQSQGLLAQPPSYPDLLEVQGQDAAKRALVVAAAGMHNLLLSGPPGTGKTLLASRLPGLLPPLTEHEALEVAAVQSMINLEPLRNLPQRPFRQPHHSASSPALVGGGSRPQPGEISLAHQGILFLDELPEFDRKVLEVLREPLESGYIVIARAHSKVRFPARFQLVAAMNPCPCGYFADPNGRCRCTQEQVQRYRNKLSGPLLDRIDLHISVARETTSLRKPKTPGLSSAQAVSQVCAARQRQLQRQGCSNAQLDLNALRQHCTLTEEDRTWLEQASERLNLSLRATHRVLKVARTLADLAASSMISREHLAEALQYRFHEQQ</sequence>
<dbReference type="SMART" id="SM00382">
    <property type="entry name" value="AAA"/>
    <property type="match status" value="1"/>
</dbReference>
<dbReference type="KEGG" id="dce:O6P33_01560"/>
<evidence type="ECO:0000313" key="6">
    <source>
        <dbReference type="EMBL" id="WBE25559.1"/>
    </source>
</evidence>
<feature type="domain" description="MCM C-terminal AAA(+) ATPase" evidence="5">
    <location>
        <begin position="286"/>
        <end position="383"/>
    </location>
</feature>
<dbReference type="AlphaFoldDB" id="A0AAE9VTH2"/>
<dbReference type="RefSeq" id="WP_269818502.1">
    <property type="nucleotide sequence ID" value="NZ_CP114976.1"/>
</dbReference>
<dbReference type="InterPro" id="IPR027417">
    <property type="entry name" value="P-loop_NTPase"/>
</dbReference>